<gene>
    <name evidence="2" type="ORF">E2562_004927</name>
</gene>
<keyword evidence="3" id="KW-1185">Reference proteome</keyword>
<dbReference type="AlphaFoldDB" id="A0A6G1C4N6"/>
<organism evidence="2 3">
    <name type="scientific">Oryza meyeriana var. granulata</name>
    <dbReference type="NCBI Taxonomy" id="110450"/>
    <lineage>
        <taxon>Eukaryota</taxon>
        <taxon>Viridiplantae</taxon>
        <taxon>Streptophyta</taxon>
        <taxon>Embryophyta</taxon>
        <taxon>Tracheophyta</taxon>
        <taxon>Spermatophyta</taxon>
        <taxon>Magnoliopsida</taxon>
        <taxon>Liliopsida</taxon>
        <taxon>Poales</taxon>
        <taxon>Poaceae</taxon>
        <taxon>BOP clade</taxon>
        <taxon>Oryzoideae</taxon>
        <taxon>Oryzeae</taxon>
        <taxon>Oryzinae</taxon>
        <taxon>Oryza</taxon>
        <taxon>Oryza meyeriana</taxon>
    </lineage>
</organism>
<name>A0A6G1C4N6_9ORYZ</name>
<accession>A0A6G1C4N6</accession>
<feature type="region of interest" description="Disordered" evidence="1">
    <location>
        <begin position="38"/>
        <end position="81"/>
    </location>
</feature>
<feature type="compositionally biased region" description="Basic residues" evidence="1">
    <location>
        <begin position="64"/>
        <end position="74"/>
    </location>
</feature>
<evidence type="ECO:0000256" key="1">
    <source>
        <dbReference type="SAM" id="MobiDB-lite"/>
    </source>
</evidence>
<feature type="compositionally biased region" description="Low complexity" evidence="1">
    <location>
        <begin position="43"/>
        <end position="52"/>
    </location>
</feature>
<feature type="compositionally biased region" description="Basic and acidic residues" evidence="1">
    <location>
        <begin position="53"/>
        <end position="63"/>
    </location>
</feature>
<protein>
    <submittedName>
        <fullName evidence="2">Uncharacterized protein</fullName>
    </submittedName>
</protein>
<dbReference type="Proteomes" id="UP000479710">
    <property type="component" value="Unassembled WGS sequence"/>
</dbReference>
<proteinExistence type="predicted"/>
<dbReference type="EMBL" id="SPHZ02000010">
    <property type="protein sequence ID" value="KAF0894927.1"/>
    <property type="molecule type" value="Genomic_DNA"/>
</dbReference>
<sequence length="155" mass="16903">MAGERAKMLKRCVVALLPAVEEEEGVAGEKISLMPCTAHGKNSGAAAAAAEAPLEHSASEERRRSSKRKARRASKPAGGTLVPADGAEMILVPRGKLALSKKLVDKILSLERRTLPHVDDLLEDDDPNPSEAELALRDVVFMCHDRFPVYPYYWS</sequence>
<dbReference type="OrthoDB" id="700944at2759"/>
<comment type="caution">
    <text evidence="2">The sequence shown here is derived from an EMBL/GenBank/DDBJ whole genome shotgun (WGS) entry which is preliminary data.</text>
</comment>
<evidence type="ECO:0000313" key="3">
    <source>
        <dbReference type="Proteomes" id="UP000479710"/>
    </source>
</evidence>
<reference evidence="2 3" key="1">
    <citation type="submission" date="2019-11" db="EMBL/GenBank/DDBJ databases">
        <title>Whole genome sequence of Oryza granulata.</title>
        <authorList>
            <person name="Li W."/>
        </authorList>
    </citation>
    <scope>NUCLEOTIDE SEQUENCE [LARGE SCALE GENOMIC DNA]</scope>
    <source>
        <strain evidence="3">cv. Menghai</strain>
        <tissue evidence="2">Leaf</tissue>
    </source>
</reference>
<evidence type="ECO:0000313" key="2">
    <source>
        <dbReference type="EMBL" id="KAF0894927.1"/>
    </source>
</evidence>